<proteinExistence type="predicted"/>
<dbReference type="Proteomes" id="UP000790377">
    <property type="component" value="Unassembled WGS sequence"/>
</dbReference>
<organism evidence="1 2">
    <name type="scientific">Hygrophoropsis aurantiaca</name>
    <dbReference type="NCBI Taxonomy" id="72124"/>
    <lineage>
        <taxon>Eukaryota</taxon>
        <taxon>Fungi</taxon>
        <taxon>Dikarya</taxon>
        <taxon>Basidiomycota</taxon>
        <taxon>Agaricomycotina</taxon>
        <taxon>Agaricomycetes</taxon>
        <taxon>Agaricomycetidae</taxon>
        <taxon>Boletales</taxon>
        <taxon>Coniophorineae</taxon>
        <taxon>Hygrophoropsidaceae</taxon>
        <taxon>Hygrophoropsis</taxon>
    </lineage>
</organism>
<evidence type="ECO:0000313" key="2">
    <source>
        <dbReference type="Proteomes" id="UP000790377"/>
    </source>
</evidence>
<gene>
    <name evidence="1" type="ORF">BJ138DRAFT_130585</name>
</gene>
<protein>
    <submittedName>
        <fullName evidence="1">Uncharacterized protein</fullName>
    </submittedName>
</protein>
<accession>A0ACB8AB16</accession>
<evidence type="ECO:0000313" key="1">
    <source>
        <dbReference type="EMBL" id="KAH7910270.1"/>
    </source>
</evidence>
<reference evidence="1" key="1">
    <citation type="journal article" date="2021" name="New Phytol.">
        <title>Evolutionary innovations through gain and loss of genes in the ectomycorrhizal Boletales.</title>
        <authorList>
            <person name="Wu G."/>
            <person name="Miyauchi S."/>
            <person name="Morin E."/>
            <person name="Kuo A."/>
            <person name="Drula E."/>
            <person name="Varga T."/>
            <person name="Kohler A."/>
            <person name="Feng B."/>
            <person name="Cao Y."/>
            <person name="Lipzen A."/>
            <person name="Daum C."/>
            <person name="Hundley H."/>
            <person name="Pangilinan J."/>
            <person name="Johnson J."/>
            <person name="Barry K."/>
            <person name="LaButti K."/>
            <person name="Ng V."/>
            <person name="Ahrendt S."/>
            <person name="Min B."/>
            <person name="Choi I.G."/>
            <person name="Park H."/>
            <person name="Plett J.M."/>
            <person name="Magnuson J."/>
            <person name="Spatafora J.W."/>
            <person name="Nagy L.G."/>
            <person name="Henrissat B."/>
            <person name="Grigoriev I.V."/>
            <person name="Yang Z.L."/>
            <person name="Xu J."/>
            <person name="Martin F.M."/>
        </authorList>
    </citation>
    <scope>NUCLEOTIDE SEQUENCE</scope>
    <source>
        <strain evidence="1">ATCC 28755</strain>
    </source>
</reference>
<dbReference type="EMBL" id="MU267720">
    <property type="protein sequence ID" value="KAH7910270.1"/>
    <property type="molecule type" value="Genomic_DNA"/>
</dbReference>
<sequence length="529" mass="57979">MPWYSPPTRQEITLILFCLTTFILFYNVESSFQYLGTNPTSLSKIGKPVDLDGNTKLGASGDALEKEIYGDWDGYERTRAKKSDDVVQKRAVVENKPGVMKENAPPSQRPEIYGDVAVGDSFSHWGAQVPQASMIKHVPGFTILDNVIMANGTIFLVSDKPSSLPSLGSIASSAVNSNDPPREEDWQILSTKDAKTKLGSYGGLIHGVSLLSTDTTPSNYTLFSLWRVYSSLDPSITSEGQTSLPPPRRIFFPNIPTFTGVRPDLNGPIILRHRSPSGFHPLLPKAAFPTLGLMYQEDWEDYARMQLPFVLKRVVVADKGAAARAQGGASFMAKSFSGAEMTTSQHWWEPIRRSLGNFLDVDQAMETSLRGTDKPTITYISTQDTDSAPALRSVDHDALVKAIEKMGRDYSCNVNIVSSEGSWTDRMSAIAKSTIVLGVFGDTLADSVFMKPSSHSMVVEIFAPDVFIPDAEVAVRSLGLHYVAWRDNQPFKSGSFPSTTPASSTPIRNISVDTNAIIQTIRKEFDSTA</sequence>
<comment type="caution">
    <text evidence="1">The sequence shown here is derived from an EMBL/GenBank/DDBJ whole genome shotgun (WGS) entry which is preliminary data.</text>
</comment>
<keyword evidence="2" id="KW-1185">Reference proteome</keyword>
<name>A0ACB8AB16_9AGAM</name>